<organism evidence="2 3">
    <name type="scientific">Candidatus Sedimenticola endophacoides</name>
    <dbReference type="NCBI Taxonomy" id="2548426"/>
    <lineage>
        <taxon>Bacteria</taxon>
        <taxon>Pseudomonadati</taxon>
        <taxon>Pseudomonadota</taxon>
        <taxon>Gammaproteobacteria</taxon>
        <taxon>Chromatiales</taxon>
        <taxon>Sedimenticolaceae</taxon>
        <taxon>Sedimenticola</taxon>
    </lineage>
</organism>
<dbReference type="InterPro" id="IPR013783">
    <property type="entry name" value="Ig-like_fold"/>
</dbReference>
<dbReference type="InterPro" id="IPR014880">
    <property type="entry name" value="SoxZ_dom"/>
</dbReference>
<dbReference type="NCBIfam" id="TIGR04490">
    <property type="entry name" value="SoxZ_true"/>
    <property type="match status" value="1"/>
</dbReference>
<reference evidence="2 3" key="1">
    <citation type="submission" date="2018-01" db="EMBL/GenBank/DDBJ databases">
        <title>Novel co-symbiosis in the lucinid bivalve Phacoides pectinatus.</title>
        <authorList>
            <person name="Lim S.J."/>
            <person name="Davis B.G."/>
            <person name="Gill D.E."/>
            <person name="Engel A.S."/>
            <person name="Anderson L.C."/>
            <person name="Campbell B.J."/>
        </authorList>
    </citation>
    <scope>NUCLEOTIDE SEQUENCE [LARGE SCALE GENOMIC DNA]</scope>
    <source>
        <strain evidence="2">N3_P5</strain>
    </source>
</reference>
<name>A0A6N4DUY0_9GAMM</name>
<dbReference type="InterPro" id="IPR030995">
    <property type="entry name" value="SoxZ"/>
</dbReference>
<dbReference type="Pfam" id="PF08770">
    <property type="entry name" value="SoxZ"/>
    <property type="match status" value="1"/>
</dbReference>
<feature type="domain" description="Sulphur oxidation protein SoxZ" evidence="1">
    <location>
        <begin position="8"/>
        <end position="100"/>
    </location>
</feature>
<accession>A0A6N4DUY0</accession>
<dbReference type="Proteomes" id="UP000250928">
    <property type="component" value="Unassembled WGS sequence"/>
</dbReference>
<dbReference type="Gene3D" id="2.60.40.10">
    <property type="entry name" value="Immunoglobulins"/>
    <property type="match status" value="1"/>
</dbReference>
<protein>
    <submittedName>
        <fullName evidence="2">Thiosulfate oxidation carrier complex protein SoxZ</fullName>
    </submittedName>
</protein>
<dbReference type="SUPFAM" id="SSF81296">
    <property type="entry name" value="E set domains"/>
    <property type="match status" value="1"/>
</dbReference>
<dbReference type="EMBL" id="PQCO01000174">
    <property type="protein sequence ID" value="PUE02754.1"/>
    <property type="molecule type" value="Genomic_DNA"/>
</dbReference>
<evidence type="ECO:0000313" key="3">
    <source>
        <dbReference type="Proteomes" id="UP000250928"/>
    </source>
</evidence>
<evidence type="ECO:0000313" key="2">
    <source>
        <dbReference type="EMBL" id="PUE02754.1"/>
    </source>
</evidence>
<proteinExistence type="predicted"/>
<gene>
    <name evidence="2" type="primary">soxZ</name>
    <name evidence="2" type="ORF">C3L24_05590</name>
</gene>
<dbReference type="AlphaFoldDB" id="A0A6N4DUY0"/>
<dbReference type="InterPro" id="IPR014756">
    <property type="entry name" value="Ig_E-set"/>
</dbReference>
<sequence length="104" mass="11333">MAKKSIKVRAKEKGGEVTVKCLMTHPMETGTRKDSKTGELIPAHYIQEVNCEVNGTNVMSAQWSGGISKNPYLSFKFKGAKGDVMSLAWVDNKGESEKADIKVG</sequence>
<comment type="caution">
    <text evidence="2">The sequence shown here is derived from an EMBL/GenBank/DDBJ whole genome shotgun (WGS) entry which is preliminary data.</text>
</comment>
<evidence type="ECO:0000259" key="1">
    <source>
        <dbReference type="Pfam" id="PF08770"/>
    </source>
</evidence>